<dbReference type="Proteomes" id="UP000250078">
    <property type="component" value="Unassembled WGS sequence"/>
</dbReference>
<evidence type="ECO:0000313" key="1">
    <source>
        <dbReference type="EMBL" id="OCK86947.1"/>
    </source>
</evidence>
<sequence length="115" mass="12795">MRFECTLQAVKIPTFSTSLRTYSIASRCISTTLSLPKLPVDHLQEPLRLKSLMSLRLVVVVAGFVGKLQSTCTHVVLAAVLPSVNPQTKLSAIKFVTLMPLYCYLMIFFEVFNAT</sequence>
<reference evidence="1 2" key="1">
    <citation type="journal article" date="2016" name="Nat. Commun.">
        <title>Ectomycorrhizal ecology is imprinted in the genome of the dominant symbiotic fungus Cenococcum geophilum.</title>
        <authorList>
            <consortium name="DOE Joint Genome Institute"/>
            <person name="Peter M."/>
            <person name="Kohler A."/>
            <person name="Ohm R.A."/>
            <person name="Kuo A."/>
            <person name="Krutzmann J."/>
            <person name="Morin E."/>
            <person name="Arend M."/>
            <person name="Barry K.W."/>
            <person name="Binder M."/>
            <person name="Choi C."/>
            <person name="Clum A."/>
            <person name="Copeland A."/>
            <person name="Grisel N."/>
            <person name="Haridas S."/>
            <person name="Kipfer T."/>
            <person name="LaButti K."/>
            <person name="Lindquist E."/>
            <person name="Lipzen A."/>
            <person name="Maire R."/>
            <person name="Meier B."/>
            <person name="Mihaltcheva S."/>
            <person name="Molinier V."/>
            <person name="Murat C."/>
            <person name="Poggeler S."/>
            <person name="Quandt C.A."/>
            <person name="Sperisen C."/>
            <person name="Tritt A."/>
            <person name="Tisserant E."/>
            <person name="Crous P.W."/>
            <person name="Henrissat B."/>
            <person name="Nehls U."/>
            <person name="Egli S."/>
            <person name="Spatafora J.W."/>
            <person name="Grigoriev I.V."/>
            <person name="Martin F.M."/>
        </authorList>
    </citation>
    <scope>NUCLEOTIDE SEQUENCE [LARGE SCALE GENOMIC DNA]</scope>
    <source>
        <strain evidence="1 2">1.58</strain>
    </source>
</reference>
<protein>
    <submittedName>
        <fullName evidence="1">Uncharacterized protein</fullName>
    </submittedName>
</protein>
<accession>A0ACC8EKY8</accession>
<gene>
    <name evidence="1" type="ORF">K441DRAFT_21074</name>
</gene>
<evidence type="ECO:0000313" key="2">
    <source>
        <dbReference type="Proteomes" id="UP000250078"/>
    </source>
</evidence>
<name>A0ACC8EKY8_9PEZI</name>
<proteinExistence type="predicted"/>
<organism evidence="1 2">
    <name type="scientific">Cenococcum geophilum 1.58</name>
    <dbReference type="NCBI Taxonomy" id="794803"/>
    <lineage>
        <taxon>Eukaryota</taxon>
        <taxon>Fungi</taxon>
        <taxon>Dikarya</taxon>
        <taxon>Ascomycota</taxon>
        <taxon>Pezizomycotina</taxon>
        <taxon>Dothideomycetes</taxon>
        <taxon>Pleosporomycetidae</taxon>
        <taxon>Gloniales</taxon>
        <taxon>Gloniaceae</taxon>
        <taxon>Cenococcum</taxon>
    </lineage>
</organism>
<dbReference type="EMBL" id="KV748277">
    <property type="protein sequence ID" value="OCK86947.1"/>
    <property type="molecule type" value="Genomic_DNA"/>
</dbReference>
<keyword evidence="2" id="KW-1185">Reference proteome</keyword>